<dbReference type="InterPro" id="IPR045407">
    <property type="entry name" value="DUF6512"/>
</dbReference>
<proteinExistence type="predicted"/>
<feature type="transmembrane region" description="Helical" evidence="1">
    <location>
        <begin position="106"/>
        <end position="131"/>
    </location>
</feature>
<keyword evidence="1" id="KW-0472">Membrane</keyword>
<dbReference type="AlphaFoldDB" id="A0AAE4QY09"/>
<feature type="transmembrane region" description="Helical" evidence="1">
    <location>
        <begin position="137"/>
        <end position="157"/>
    </location>
</feature>
<dbReference type="Pfam" id="PF20122">
    <property type="entry name" value="DUF6512"/>
    <property type="match status" value="1"/>
</dbReference>
<organism evidence="2 3">
    <name type="scientific">Dietzia maris</name>
    <dbReference type="NCBI Taxonomy" id="37915"/>
    <lineage>
        <taxon>Bacteria</taxon>
        <taxon>Bacillati</taxon>
        <taxon>Actinomycetota</taxon>
        <taxon>Actinomycetes</taxon>
        <taxon>Mycobacteriales</taxon>
        <taxon>Dietziaceae</taxon>
        <taxon>Dietzia</taxon>
    </lineage>
</organism>
<name>A0AAE4QY09_9ACTN</name>
<dbReference type="RefSeq" id="WP_317470790.1">
    <property type="nucleotide sequence ID" value="NZ_JAWLKJ010000003.1"/>
</dbReference>
<evidence type="ECO:0000313" key="2">
    <source>
        <dbReference type="EMBL" id="MDV6300275.1"/>
    </source>
</evidence>
<gene>
    <name evidence="2" type="ORF">R3P82_14300</name>
</gene>
<keyword evidence="1" id="KW-1133">Transmembrane helix</keyword>
<keyword evidence="1" id="KW-0812">Transmembrane</keyword>
<feature type="transmembrane region" description="Helical" evidence="1">
    <location>
        <begin position="77"/>
        <end position="99"/>
    </location>
</feature>
<dbReference type="EMBL" id="JAWLKJ010000003">
    <property type="protein sequence ID" value="MDV6300275.1"/>
    <property type="molecule type" value="Genomic_DNA"/>
</dbReference>
<comment type="caution">
    <text evidence="2">The sequence shown here is derived from an EMBL/GenBank/DDBJ whole genome shotgun (WGS) entry which is preliminary data.</text>
</comment>
<evidence type="ECO:0000313" key="3">
    <source>
        <dbReference type="Proteomes" id="UP001185873"/>
    </source>
</evidence>
<dbReference type="Proteomes" id="UP001185873">
    <property type="component" value="Unassembled WGS sequence"/>
</dbReference>
<reference evidence="2" key="1">
    <citation type="submission" date="2023-10" db="EMBL/GenBank/DDBJ databases">
        <title>Development of a sustainable strategy for remediation of hydrocarbon-contaminated territories based on the waste exchange concept.</title>
        <authorList>
            <person name="Krivoruchko A."/>
        </authorList>
    </citation>
    <scope>NUCLEOTIDE SEQUENCE</scope>
    <source>
        <strain evidence="2">IEGM 1175</strain>
    </source>
</reference>
<feature type="transmembrane region" description="Helical" evidence="1">
    <location>
        <begin position="52"/>
        <end position="71"/>
    </location>
</feature>
<accession>A0AAE4QY09</accession>
<sequence length="190" mass="20386">MLDTGAVVSVSWWAIIPLIVVGSVLHFAYDWSGHNRVVAVFAAVNESYWEHIKIAAWPTMVLYAALFVLGGASQPSFVPAATVALYSIPVTMIGVVFVYKAVAGRNVLWVDIAVFGLCIALAQVIFVSLLSGLEADVLVVVLSVFYLAGIVAAYVVFTLRPPAEPDVFIDPITNRYGVEGHADYEAAPEG</sequence>
<protein>
    <submittedName>
        <fullName evidence="2">DUF6512 family protein</fullName>
    </submittedName>
</protein>
<evidence type="ECO:0000256" key="1">
    <source>
        <dbReference type="SAM" id="Phobius"/>
    </source>
</evidence>
<feature type="transmembrane region" description="Helical" evidence="1">
    <location>
        <begin position="12"/>
        <end position="31"/>
    </location>
</feature>